<dbReference type="Gene3D" id="1.10.30.10">
    <property type="entry name" value="High mobility group box domain"/>
    <property type="match status" value="1"/>
</dbReference>
<proteinExistence type="predicted"/>
<evidence type="ECO:0000256" key="2">
    <source>
        <dbReference type="SAM" id="MobiDB-lite"/>
    </source>
</evidence>
<dbReference type="OrthoDB" id="1919336at2759"/>
<protein>
    <recommendedName>
        <fullName evidence="3">HMG box domain-containing protein</fullName>
    </recommendedName>
</protein>
<name>A0A2T4BKR8_9HYPO</name>
<dbReference type="GeneID" id="36605710"/>
<dbReference type="AlphaFoldDB" id="A0A2T4BKR8"/>
<dbReference type="SUPFAM" id="SSF47095">
    <property type="entry name" value="HMG-box"/>
    <property type="match status" value="2"/>
</dbReference>
<keyword evidence="1" id="KW-0238">DNA-binding</keyword>
<dbReference type="InterPro" id="IPR009071">
    <property type="entry name" value="HMG_box_dom"/>
</dbReference>
<dbReference type="PROSITE" id="PS50118">
    <property type="entry name" value="HMG_BOX_2"/>
    <property type="match status" value="1"/>
</dbReference>
<dbReference type="RefSeq" id="XP_024753191.1">
    <property type="nucleotide sequence ID" value="XM_024897592.1"/>
</dbReference>
<dbReference type="Proteomes" id="UP000241546">
    <property type="component" value="Unassembled WGS sequence"/>
</dbReference>
<accession>A0A2T4BKR8</accession>
<evidence type="ECO:0000256" key="1">
    <source>
        <dbReference type="PROSITE-ProRule" id="PRU00267"/>
    </source>
</evidence>
<evidence type="ECO:0000313" key="4">
    <source>
        <dbReference type="EMBL" id="PTB69871.1"/>
    </source>
</evidence>
<keyword evidence="5" id="KW-1185">Reference proteome</keyword>
<evidence type="ECO:0000259" key="3">
    <source>
        <dbReference type="PROSITE" id="PS50118"/>
    </source>
</evidence>
<reference evidence="5" key="1">
    <citation type="submission" date="2016-07" db="EMBL/GenBank/DDBJ databases">
        <title>Multiple horizontal gene transfer events from other fungi enriched the ability of initially mycotrophic Trichoderma (Ascomycota) to feed on dead plant biomass.</title>
        <authorList>
            <consortium name="DOE Joint Genome Institute"/>
            <person name="Atanasova L."/>
            <person name="Chenthamara K."/>
            <person name="Zhang J."/>
            <person name="Grujic M."/>
            <person name="Henrissat B."/>
            <person name="Kuo A."/>
            <person name="Aerts A."/>
            <person name="Salamov A."/>
            <person name="Lipzen A."/>
            <person name="Labutti K."/>
            <person name="Barry K."/>
            <person name="Miao Y."/>
            <person name="Rahimi M.J."/>
            <person name="Shen Q."/>
            <person name="Grigoriev I.V."/>
            <person name="Kubicek C.P."/>
            <person name="Druzhinina I.S."/>
        </authorList>
    </citation>
    <scope>NUCLEOTIDE SEQUENCE [LARGE SCALE GENOMIC DNA]</scope>
    <source>
        <strain evidence="5">TUCIM 6016</strain>
    </source>
</reference>
<evidence type="ECO:0000313" key="5">
    <source>
        <dbReference type="Proteomes" id="UP000241546"/>
    </source>
</evidence>
<feature type="compositionally biased region" description="Low complexity" evidence="2">
    <location>
        <begin position="54"/>
        <end position="65"/>
    </location>
</feature>
<gene>
    <name evidence="4" type="ORF">BBK36DRAFT_151548</name>
</gene>
<feature type="DNA-binding region" description="HMG box" evidence="1">
    <location>
        <begin position="241"/>
        <end position="305"/>
    </location>
</feature>
<feature type="domain" description="HMG box" evidence="3">
    <location>
        <begin position="241"/>
        <end position="305"/>
    </location>
</feature>
<dbReference type="InterPro" id="IPR036910">
    <property type="entry name" value="HMG_box_dom_sf"/>
</dbReference>
<dbReference type="EMBL" id="KZ680208">
    <property type="protein sequence ID" value="PTB69871.1"/>
    <property type="molecule type" value="Genomic_DNA"/>
</dbReference>
<organism evidence="4 5">
    <name type="scientific">Trichoderma citrinoviride</name>
    <dbReference type="NCBI Taxonomy" id="58853"/>
    <lineage>
        <taxon>Eukaryota</taxon>
        <taxon>Fungi</taxon>
        <taxon>Dikarya</taxon>
        <taxon>Ascomycota</taxon>
        <taxon>Pezizomycotina</taxon>
        <taxon>Sordariomycetes</taxon>
        <taxon>Hypocreomycetidae</taxon>
        <taxon>Hypocreales</taxon>
        <taxon>Hypocreaceae</taxon>
        <taxon>Trichoderma</taxon>
    </lineage>
</organism>
<feature type="region of interest" description="Disordered" evidence="2">
    <location>
        <begin position="50"/>
        <end position="120"/>
    </location>
</feature>
<dbReference type="GO" id="GO:0003677">
    <property type="term" value="F:DNA binding"/>
    <property type="evidence" value="ECO:0007669"/>
    <property type="project" value="UniProtKB-UniRule"/>
</dbReference>
<dbReference type="CDD" id="cd00084">
    <property type="entry name" value="HMG-box_SF"/>
    <property type="match status" value="1"/>
</dbReference>
<dbReference type="GO" id="GO:0005634">
    <property type="term" value="C:nucleus"/>
    <property type="evidence" value="ECO:0007669"/>
    <property type="project" value="UniProtKB-UniRule"/>
</dbReference>
<feature type="compositionally biased region" description="Basic residues" evidence="2">
    <location>
        <begin position="82"/>
        <end position="115"/>
    </location>
</feature>
<sequence>MLSSAGLGAARRVLTSSGAAAPWHQFSGLAARALVLRLAAPSVRTISLSASMRSPAAKATSASKSTTKKTTKPKSSSTTKKSTAKKAAKPKAKKPAKKAVKKKAAAKKPKAAKKKTLTDEQKERLEIRKLKQMSLLKGPTALPETAWSVYMVDNLRGGTGGDALGDKVKALSTSFKNLPESEKERLAAIGNSNKIANQEAKKKWIESFPPEAIYTANLARRRLARKTDKTKIYLLHDERLPHRTGSGFTLYIKQNFGQSGADSATDAMRTMSERWRSLSPDEKAPYVEEATELNKVSGEKVKALRKKGELYWKEKLASPSPAA</sequence>
<keyword evidence="1" id="KW-0539">Nucleus</keyword>
<dbReference type="SMART" id="SM00398">
    <property type="entry name" value="HMG"/>
    <property type="match status" value="1"/>
</dbReference>